<name>F2UF83_SALR5</name>
<dbReference type="OrthoDB" id="5597848at2759"/>
<evidence type="ECO:0000256" key="1">
    <source>
        <dbReference type="ARBA" id="ARBA00004613"/>
    </source>
</evidence>
<evidence type="ECO:0000256" key="8">
    <source>
        <dbReference type="SAM" id="SignalP"/>
    </source>
</evidence>
<keyword evidence="11" id="KW-1185">Reference proteome</keyword>
<dbReference type="InterPro" id="IPR045332">
    <property type="entry name" value="ARMET_N"/>
</dbReference>
<accession>F2UF83</accession>
<organism evidence="11">
    <name type="scientific">Salpingoeca rosetta (strain ATCC 50818 / BSB-021)</name>
    <dbReference type="NCBI Taxonomy" id="946362"/>
    <lineage>
        <taxon>Eukaryota</taxon>
        <taxon>Choanoflagellata</taxon>
        <taxon>Craspedida</taxon>
        <taxon>Salpingoecidae</taxon>
        <taxon>Salpingoeca</taxon>
    </lineage>
</organism>
<evidence type="ECO:0000256" key="4">
    <source>
        <dbReference type="ARBA" id="ARBA00022525"/>
    </source>
</evidence>
<keyword evidence="6" id="KW-1015">Disulfide bond</keyword>
<dbReference type="EMBL" id="GL832971">
    <property type="protein sequence ID" value="EGD75283.1"/>
    <property type="molecule type" value="Genomic_DNA"/>
</dbReference>
<feature type="domain" description="Saposin B-type" evidence="9">
    <location>
        <begin position="33"/>
        <end position="130"/>
    </location>
</feature>
<sequence length="184" mass="20654">MNMRSVLGVAVLALVTIALVSPLAVEAKKKQKDEKECEVCKKVVGKVLDMAKKEGVDVTDQDGIASLIKKHCKSTRINKENRLCYYIGGSEDAATGLLREVTGPISRYMPPAAVCSRLKKKDQQICDLQYDEEIDLSKIDLKKQRVKVLKKILNEQFGDSCKGCLEKTDYIKRIEELKAKHQEL</sequence>
<dbReference type="GeneID" id="16072896"/>
<dbReference type="eggNOG" id="KOG4154">
    <property type="taxonomic scope" value="Eukaryota"/>
</dbReference>
<dbReference type="FunCoup" id="F2UF83">
    <property type="interactions" value="949"/>
</dbReference>
<evidence type="ECO:0000256" key="3">
    <source>
        <dbReference type="ARBA" id="ARBA00014267"/>
    </source>
</evidence>
<dbReference type="InterPro" id="IPR008139">
    <property type="entry name" value="SaposinB_dom"/>
</dbReference>
<keyword evidence="5 8" id="KW-0732">Signal</keyword>
<feature type="signal peptide" evidence="8">
    <location>
        <begin position="1"/>
        <end position="27"/>
    </location>
</feature>
<evidence type="ECO:0000256" key="2">
    <source>
        <dbReference type="ARBA" id="ARBA00005617"/>
    </source>
</evidence>
<protein>
    <recommendedName>
        <fullName evidence="3">Mesencephalic astrocyte-derived neurotrophic factor homolog</fullName>
    </recommendedName>
    <alternativeName>
        <fullName evidence="7">MANF/CDNF-like protein</fullName>
    </alternativeName>
</protein>
<dbReference type="KEGG" id="sre:PTSG_06935"/>
<dbReference type="SUPFAM" id="SSF68906">
    <property type="entry name" value="SAP domain"/>
    <property type="match status" value="1"/>
</dbReference>
<keyword evidence="4" id="KW-0964">Secreted</keyword>
<comment type="similarity">
    <text evidence="2">Belongs to the ARMET family.</text>
</comment>
<dbReference type="PANTHER" id="PTHR12990:SF5">
    <property type="entry name" value="MESENCEPHALIC ASTROCYTE-DERIVED NEUROTROPHIC FACTOR HOMOLOG"/>
    <property type="match status" value="1"/>
</dbReference>
<gene>
    <name evidence="10" type="ORF">PTSG_06935</name>
</gene>
<dbReference type="RefSeq" id="XP_004992336.1">
    <property type="nucleotide sequence ID" value="XM_004992279.1"/>
</dbReference>
<dbReference type="Proteomes" id="UP000007799">
    <property type="component" value="Unassembled WGS sequence"/>
</dbReference>
<comment type="subcellular location">
    <subcellularLocation>
        <location evidence="1">Secreted</location>
    </subcellularLocation>
</comment>
<dbReference type="PROSITE" id="PS50015">
    <property type="entry name" value="SAP_B"/>
    <property type="match status" value="1"/>
</dbReference>
<feature type="chain" id="PRO_5005676105" description="Mesencephalic astrocyte-derived neurotrophic factor homolog" evidence="8">
    <location>
        <begin position="28"/>
        <end position="184"/>
    </location>
</feature>
<dbReference type="Pfam" id="PF10208">
    <property type="entry name" value="ARMET_C"/>
    <property type="match status" value="1"/>
</dbReference>
<evidence type="ECO:0000259" key="9">
    <source>
        <dbReference type="PROSITE" id="PS50015"/>
    </source>
</evidence>
<dbReference type="Gene3D" id="1.10.720.30">
    <property type="entry name" value="SAP domain"/>
    <property type="match status" value="1"/>
</dbReference>
<reference evidence="10" key="1">
    <citation type="submission" date="2009-08" db="EMBL/GenBank/DDBJ databases">
        <title>Annotation of Salpingoeca rosetta.</title>
        <authorList>
            <consortium name="The Broad Institute Genome Sequencing Platform"/>
            <person name="Russ C."/>
            <person name="Cuomo C."/>
            <person name="Burger G."/>
            <person name="Gray M.W."/>
            <person name="Holland P.W.H."/>
            <person name="King N."/>
            <person name="Lang F.B.F."/>
            <person name="Roger A.J."/>
            <person name="Ruiz-Trillo I."/>
            <person name="Young S.K."/>
            <person name="Zeng Q."/>
            <person name="Gargeya S."/>
            <person name="Alvarado L."/>
            <person name="Berlin A."/>
            <person name="Chapman S.B."/>
            <person name="Chen Z."/>
            <person name="Freedman E."/>
            <person name="Gellesch M."/>
            <person name="Goldberg J."/>
            <person name="Griggs A."/>
            <person name="Gujja S."/>
            <person name="Heilman E."/>
            <person name="Heiman D."/>
            <person name="Howarth C."/>
            <person name="Mehta T."/>
            <person name="Neiman D."/>
            <person name="Pearson M."/>
            <person name="Roberts A."/>
            <person name="Saif S."/>
            <person name="Shea T."/>
            <person name="Shenoy N."/>
            <person name="Sisk P."/>
            <person name="Stolte C."/>
            <person name="Sykes S."/>
            <person name="White J."/>
            <person name="Yandava C."/>
            <person name="Haas B."/>
            <person name="Nusbaum C."/>
            <person name="Birren B."/>
        </authorList>
    </citation>
    <scope>NUCLEOTIDE SEQUENCE [LARGE SCALE GENOMIC DNA]</scope>
    <source>
        <strain evidence="10">ATCC 50818</strain>
    </source>
</reference>
<dbReference type="PANTHER" id="PTHR12990">
    <property type="entry name" value="ARMET-LIKE PROTEIN"/>
    <property type="match status" value="1"/>
</dbReference>
<dbReference type="InterPro" id="IPR036361">
    <property type="entry name" value="SAP_dom_sf"/>
</dbReference>
<dbReference type="Pfam" id="PF20145">
    <property type="entry name" value="ARMET_N"/>
    <property type="match status" value="1"/>
</dbReference>
<dbReference type="GO" id="GO:0005576">
    <property type="term" value="C:extracellular region"/>
    <property type="evidence" value="ECO:0007669"/>
    <property type="project" value="UniProtKB-SubCell"/>
</dbReference>
<evidence type="ECO:0000313" key="11">
    <source>
        <dbReference type="Proteomes" id="UP000007799"/>
    </source>
</evidence>
<dbReference type="InParanoid" id="F2UF83"/>
<dbReference type="InterPro" id="IPR045333">
    <property type="entry name" value="ARMET-like"/>
</dbReference>
<proteinExistence type="inferred from homology"/>
<evidence type="ECO:0000256" key="6">
    <source>
        <dbReference type="ARBA" id="ARBA00023157"/>
    </source>
</evidence>
<evidence type="ECO:0000256" key="5">
    <source>
        <dbReference type="ARBA" id="ARBA00022729"/>
    </source>
</evidence>
<evidence type="ECO:0000313" key="10">
    <source>
        <dbReference type="EMBL" id="EGD75283.1"/>
    </source>
</evidence>
<dbReference type="STRING" id="946362.F2UF83"/>
<evidence type="ECO:0000256" key="7">
    <source>
        <dbReference type="ARBA" id="ARBA00032923"/>
    </source>
</evidence>
<dbReference type="Gene3D" id="1.10.225.10">
    <property type="entry name" value="Saposin-like"/>
    <property type="match status" value="1"/>
</dbReference>
<dbReference type="AlphaFoldDB" id="F2UF83"/>
<dbReference type="InterPro" id="IPR019345">
    <property type="entry name" value="ARMET_C"/>
</dbReference>